<dbReference type="PANTHER" id="PTHR42770">
    <property type="entry name" value="AMINO ACID TRANSPORTER-RELATED"/>
    <property type="match status" value="1"/>
</dbReference>
<dbReference type="Pfam" id="PF13520">
    <property type="entry name" value="AA_permease_2"/>
    <property type="match status" value="1"/>
</dbReference>
<reference evidence="8" key="1">
    <citation type="journal article" date="2019" name="Int. J. Syst. Evol. Microbiol.">
        <title>The Global Catalogue of Microorganisms (GCM) 10K type strain sequencing project: providing services to taxonomists for standard genome sequencing and annotation.</title>
        <authorList>
            <consortium name="The Broad Institute Genomics Platform"/>
            <consortium name="The Broad Institute Genome Sequencing Center for Infectious Disease"/>
            <person name="Wu L."/>
            <person name="Ma J."/>
        </authorList>
    </citation>
    <scope>NUCLEOTIDE SEQUENCE [LARGE SCALE GENOMIC DNA]</scope>
    <source>
        <strain evidence="8">KCTC 62164</strain>
    </source>
</reference>
<keyword evidence="3 6" id="KW-0812">Transmembrane</keyword>
<feature type="transmembrane region" description="Helical" evidence="6">
    <location>
        <begin position="39"/>
        <end position="64"/>
    </location>
</feature>
<keyword evidence="8" id="KW-1185">Reference proteome</keyword>
<evidence type="ECO:0000256" key="2">
    <source>
        <dbReference type="ARBA" id="ARBA00022475"/>
    </source>
</evidence>
<feature type="transmembrane region" description="Helical" evidence="6">
    <location>
        <begin position="402"/>
        <end position="418"/>
    </location>
</feature>
<dbReference type="RefSeq" id="WP_194215062.1">
    <property type="nucleotide sequence ID" value="NZ_CP061205.1"/>
</dbReference>
<dbReference type="InterPro" id="IPR050367">
    <property type="entry name" value="APC_superfamily"/>
</dbReference>
<feature type="transmembrane region" description="Helical" evidence="6">
    <location>
        <begin position="145"/>
        <end position="165"/>
    </location>
</feature>
<dbReference type="Gene3D" id="1.20.1740.10">
    <property type="entry name" value="Amino acid/polyamine transporter I"/>
    <property type="match status" value="1"/>
</dbReference>
<dbReference type="EMBL" id="JBHRSL010000004">
    <property type="protein sequence ID" value="MFC3051584.1"/>
    <property type="molecule type" value="Genomic_DNA"/>
</dbReference>
<dbReference type="PANTHER" id="PTHR42770:SF11">
    <property type="entry name" value="INNER MEMBRANE TRANSPORT PROTEIN YBAT"/>
    <property type="match status" value="1"/>
</dbReference>
<feature type="transmembrane region" description="Helical" evidence="6">
    <location>
        <begin position="110"/>
        <end position="133"/>
    </location>
</feature>
<organism evidence="7 8">
    <name type="scientific">Kordiimonas pumila</name>
    <dbReference type="NCBI Taxonomy" id="2161677"/>
    <lineage>
        <taxon>Bacteria</taxon>
        <taxon>Pseudomonadati</taxon>
        <taxon>Pseudomonadota</taxon>
        <taxon>Alphaproteobacteria</taxon>
        <taxon>Kordiimonadales</taxon>
        <taxon>Kordiimonadaceae</taxon>
        <taxon>Kordiimonas</taxon>
    </lineage>
</organism>
<dbReference type="Proteomes" id="UP001595444">
    <property type="component" value="Unassembled WGS sequence"/>
</dbReference>
<accession>A0ABV7D4D5</accession>
<keyword evidence="2" id="KW-1003">Cell membrane</keyword>
<feature type="transmembrane region" description="Helical" evidence="6">
    <location>
        <begin position="7"/>
        <end position="27"/>
    </location>
</feature>
<evidence type="ECO:0000256" key="1">
    <source>
        <dbReference type="ARBA" id="ARBA00004651"/>
    </source>
</evidence>
<dbReference type="PIRSF" id="PIRSF006060">
    <property type="entry name" value="AA_transporter"/>
    <property type="match status" value="1"/>
</dbReference>
<comment type="caution">
    <text evidence="7">The sequence shown here is derived from an EMBL/GenBank/DDBJ whole genome shotgun (WGS) entry which is preliminary data.</text>
</comment>
<keyword evidence="5 6" id="KW-0472">Membrane</keyword>
<evidence type="ECO:0000256" key="4">
    <source>
        <dbReference type="ARBA" id="ARBA00022989"/>
    </source>
</evidence>
<feature type="transmembrane region" description="Helical" evidence="6">
    <location>
        <begin position="334"/>
        <end position="357"/>
    </location>
</feature>
<feature type="transmembrane region" description="Helical" evidence="6">
    <location>
        <begin position="76"/>
        <end position="104"/>
    </location>
</feature>
<evidence type="ECO:0000313" key="7">
    <source>
        <dbReference type="EMBL" id="MFC3051584.1"/>
    </source>
</evidence>
<feature type="transmembrane region" description="Helical" evidence="6">
    <location>
        <begin position="378"/>
        <end position="396"/>
    </location>
</feature>
<evidence type="ECO:0000256" key="6">
    <source>
        <dbReference type="SAM" id="Phobius"/>
    </source>
</evidence>
<sequence>MNRTLGLWGVVATLVGYVIGASIFILPGELAGTAGPGVVISYLLAAVIAAFSCLVAGQIGAVFPSAGAGYVAVSRLLSPFAGFIGIWLMLAAYIMAIVLIALGFADYFTAVFPVFSRSAVAYGVVAFFILANLGNLTFLMRIQGFLVLCFMAALVAVSGGGLAAIEPANITPFIPSGWGPVLYAAVPAFFSYGGFMAVMEMAGEIKKPGKTIPAGLIISFILVVVTYVALSLALVGMIPWQELASVKAPVKIVAEQLFGRVGGVFTSFAIMGAAATSINALVLVASRDIFALAQDGLLPRRVAPQGETSLARSVLVVGVFSLLAISLGNSISEYAVWVSSFTLLFQILVGAALLYVPKKAAEAYGASGFKLGMGGIQFSGWGLMLISAFFLLVVVVGSPAHAAWSVVYILVGAMLYKLRNKGA</sequence>
<evidence type="ECO:0000313" key="8">
    <source>
        <dbReference type="Proteomes" id="UP001595444"/>
    </source>
</evidence>
<proteinExistence type="predicted"/>
<comment type="subcellular location">
    <subcellularLocation>
        <location evidence="1">Cell membrane</location>
        <topology evidence="1">Multi-pass membrane protein</topology>
    </subcellularLocation>
</comment>
<keyword evidence="4 6" id="KW-1133">Transmembrane helix</keyword>
<feature type="transmembrane region" description="Helical" evidence="6">
    <location>
        <begin position="211"/>
        <end position="238"/>
    </location>
</feature>
<evidence type="ECO:0000256" key="3">
    <source>
        <dbReference type="ARBA" id="ARBA00022692"/>
    </source>
</evidence>
<feature type="transmembrane region" description="Helical" evidence="6">
    <location>
        <begin position="258"/>
        <end position="284"/>
    </location>
</feature>
<feature type="transmembrane region" description="Helical" evidence="6">
    <location>
        <begin position="310"/>
        <end position="328"/>
    </location>
</feature>
<feature type="transmembrane region" description="Helical" evidence="6">
    <location>
        <begin position="177"/>
        <end position="199"/>
    </location>
</feature>
<evidence type="ECO:0000256" key="5">
    <source>
        <dbReference type="ARBA" id="ARBA00023136"/>
    </source>
</evidence>
<dbReference type="InterPro" id="IPR002293">
    <property type="entry name" value="AA/rel_permease1"/>
</dbReference>
<protein>
    <submittedName>
        <fullName evidence="7">APC family permease</fullName>
    </submittedName>
</protein>
<gene>
    <name evidence="7" type="ORF">ACFOKA_06700</name>
</gene>
<name>A0ABV7D4D5_9PROT</name>